<feature type="domain" description="CtsR C-terminal dimerization" evidence="2">
    <location>
        <begin position="95"/>
        <end position="155"/>
    </location>
</feature>
<name>A0A0K2SQN2_LIMPI</name>
<dbReference type="Gene3D" id="3.30.56.130">
    <property type="entry name" value="Transcriptional regulator CtsR, winged HTH domain"/>
    <property type="match status" value="1"/>
</dbReference>
<dbReference type="InterPro" id="IPR041908">
    <property type="entry name" value="CtsR_C_sf"/>
</dbReference>
<reference evidence="4" key="2">
    <citation type="journal article" date="2016" name="Int. J. Syst. Evol. Microbiol.">
        <title>Complete genome sequence and cell structure of Limnochorda pilosa, a Gram-negative spore-former within the phylum Firmicutes.</title>
        <authorList>
            <person name="Watanabe M."/>
            <person name="Kojima H."/>
            <person name="Fukui M."/>
        </authorList>
    </citation>
    <scope>NUCLEOTIDE SEQUENCE [LARGE SCALE GENOMIC DNA]</scope>
    <source>
        <strain evidence="4">HC45</strain>
    </source>
</reference>
<sequence>MATLAEQIEAHLKRMLAAASGGVIEIQRREVARLFACVPSQINYVLETRFTPDHGYRVESRRGGGGYIRITWLAPWEATPRAASGCPSSGEPWASIGSELDRTTAETLLRALEARGWIGRREGGLVRAALEAATEGLGPGLADRVRAQVLRSLLMVVLN</sequence>
<evidence type="ECO:0000259" key="1">
    <source>
        <dbReference type="Pfam" id="PF05848"/>
    </source>
</evidence>
<accession>A0A0K2SQN2</accession>
<dbReference type="RefSeq" id="WP_068140473.1">
    <property type="nucleotide sequence ID" value="NZ_AP014924.1"/>
</dbReference>
<dbReference type="PATRIC" id="fig|1555112.3.peg.3345"/>
<dbReference type="AlphaFoldDB" id="A0A0K2SQN2"/>
<dbReference type="Proteomes" id="UP000065807">
    <property type="component" value="Chromosome"/>
</dbReference>
<dbReference type="Pfam" id="PF17727">
    <property type="entry name" value="CtsR_C"/>
    <property type="match status" value="1"/>
</dbReference>
<feature type="domain" description="CtsR N-terminal HTH" evidence="1">
    <location>
        <begin position="4"/>
        <end position="71"/>
    </location>
</feature>
<dbReference type="Gene3D" id="1.10.1200.150">
    <property type="entry name" value="Transcriptional regulator CtsR, C-terminal domain"/>
    <property type="match status" value="1"/>
</dbReference>
<dbReference type="KEGG" id="lpil:LIP_3311"/>
<dbReference type="EMBL" id="AP014924">
    <property type="protein sequence ID" value="BAS29124.1"/>
    <property type="molecule type" value="Genomic_DNA"/>
</dbReference>
<gene>
    <name evidence="3" type="ORF">LIP_3311</name>
</gene>
<dbReference type="STRING" id="1555112.LIP_3311"/>
<organism evidence="3 4">
    <name type="scientific">Limnochorda pilosa</name>
    <dbReference type="NCBI Taxonomy" id="1555112"/>
    <lineage>
        <taxon>Bacteria</taxon>
        <taxon>Bacillati</taxon>
        <taxon>Bacillota</taxon>
        <taxon>Limnochordia</taxon>
        <taxon>Limnochordales</taxon>
        <taxon>Limnochordaceae</taxon>
        <taxon>Limnochorda</taxon>
    </lineage>
</organism>
<protein>
    <submittedName>
        <fullName evidence="3">Transcriptional regulator</fullName>
    </submittedName>
</protein>
<dbReference type="InterPro" id="IPR040465">
    <property type="entry name" value="CtsR_N"/>
</dbReference>
<evidence type="ECO:0000259" key="2">
    <source>
        <dbReference type="Pfam" id="PF17727"/>
    </source>
</evidence>
<evidence type="ECO:0000313" key="3">
    <source>
        <dbReference type="EMBL" id="BAS29124.1"/>
    </source>
</evidence>
<dbReference type="InterPro" id="IPR041902">
    <property type="entry name" value="CtsR_N_sf"/>
</dbReference>
<dbReference type="OrthoDB" id="1680813at2"/>
<keyword evidence="4" id="KW-1185">Reference proteome</keyword>
<dbReference type="Pfam" id="PF05848">
    <property type="entry name" value="CtsR"/>
    <property type="match status" value="1"/>
</dbReference>
<proteinExistence type="predicted"/>
<dbReference type="InterPro" id="IPR041473">
    <property type="entry name" value="CtsR_C"/>
</dbReference>
<evidence type="ECO:0000313" key="4">
    <source>
        <dbReference type="Proteomes" id="UP000065807"/>
    </source>
</evidence>
<reference evidence="4" key="1">
    <citation type="submission" date="2015-07" db="EMBL/GenBank/DDBJ databases">
        <title>Complete genome sequence and phylogenetic analysis of Limnochorda pilosa.</title>
        <authorList>
            <person name="Watanabe M."/>
            <person name="Kojima H."/>
            <person name="Fukui M."/>
        </authorList>
    </citation>
    <scope>NUCLEOTIDE SEQUENCE [LARGE SCALE GENOMIC DNA]</scope>
    <source>
        <strain evidence="4">HC45</strain>
    </source>
</reference>